<gene>
    <name evidence="1" type="ORF">GCM10023091_34560</name>
</gene>
<dbReference type="Proteomes" id="UP001501508">
    <property type="component" value="Unassembled WGS sequence"/>
</dbReference>
<keyword evidence="2" id="KW-1185">Reference proteome</keyword>
<organism evidence="1 2">
    <name type="scientific">Ravibacter arvi</name>
    <dbReference type="NCBI Taxonomy" id="2051041"/>
    <lineage>
        <taxon>Bacteria</taxon>
        <taxon>Pseudomonadati</taxon>
        <taxon>Bacteroidota</taxon>
        <taxon>Cytophagia</taxon>
        <taxon>Cytophagales</taxon>
        <taxon>Spirosomataceae</taxon>
        <taxon>Ravibacter</taxon>
    </lineage>
</organism>
<evidence type="ECO:0000313" key="1">
    <source>
        <dbReference type="EMBL" id="GAA4444439.1"/>
    </source>
</evidence>
<accession>A0ABP8M6X4</accession>
<evidence type="ECO:0000313" key="2">
    <source>
        <dbReference type="Proteomes" id="UP001501508"/>
    </source>
</evidence>
<name>A0ABP8M6X4_9BACT</name>
<protein>
    <submittedName>
        <fullName evidence="1">Uncharacterized protein</fullName>
    </submittedName>
</protein>
<proteinExistence type="predicted"/>
<sequence>MEIGNRNFSYVIDHEGRNLSFLDLKSGKDYLADDSTSFCAYVKKDKVLYHPSAVNLSGEQLEIRFDSAAVVAYVSFQSDKDRVIFKVDSVAGKLDALTFVNIPLKLEAVPDEPFAACLLSLNLKTHVQQLPALQDHLWATSYEKFGLSGAEAAMIGVPQQEILPAIRTVMKSAADIPFSDKGGAWAQSNKEGYGSYLMDFGTLTEKTVDEWIARCDSLGFNQIAIHGAHYFFKNGDLELHKDKWPGGWADFKKINARLHQAGISSILLTYAYFIEKSSKYVTPVPSEDLGYFNAFTLNADIGAGDTEVEVRESTAEVSNIIGYFIQNSVTLRIGEELVEFAEVTKTPPYKFRGLKRGVNGTRAQAHAAGEKGYHLQQMFGLFVPGPETGLFNEIARKTARIVNENNFDGIYFDAIDGNNMLGGKENAWHYGSKFVFETARHLKPMVGMEMCDMPHHYWHYSSRWQAWDKAVRGYKRFVDVHMAALKSNDHRHGEWIGYTGSINRLAPMNDGRLMLPLHMGWWGNHTWEPPQVETTFPDDMEYLLCKMIGNDAGLSMLGGTDEKTLNEKPLFRKLVALTRKYERLRQQGYFSEAVKAQLRQPGKEFTLVEENGKWGFRPVTYQKHTVSGLEGGWSLDNPYDGQPVRVRIHPLMSVAPFEAAGNIMLADTGDLERLKPDGAAAGVTGSISKSAGGDALVFTAHHDGSSPREGAWIKWQKVFEPCLNLKTHQGMGAWIKGDGSGALLNLRLESPKHLSMGGRGDHFVKLDFKGWRYFELVEVESAAFNDYLWPDEYHNVYNSYLYKVVFDCVDKLQVWINNVPAGKTVSAEIRVVKALPLEELTIENPVVSIGKNTLTFPVKITPGMYLEYESMSDCRLFSPQGAFIQNVVPSGTALAALPGKNDIRMSVKTEGKVLPRVSVSVMTKGKMLED</sequence>
<comment type="caution">
    <text evidence="1">The sequence shown here is derived from an EMBL/GenBank/DDBJ whole genome shotgun (WGS) entry which is preliminary data.</text>
</comment>
<dbReference type="EMBL" id="BAABEY010000032">
    <property type="protein sequence ID" value="GAA4444439.1"/>
    <property type="molecule type" value="Genomic_DNA"/>
</dbReference>
<reference evidence="2" key="1">
    <citation type="journal article" date="2019" name="Int. J. Syst. Evol. Microbiol.">
        <title>The Global Catalogue of Microorganisms (GCM) 10K type strain sequencing project: providing services to taxonomists for standard genome sequencing and annotation.</title>
        <authorList>
            <consortium name="The Broad Institute Genomics Platform"/>
            <consortium name="The Broad Institute Genome Sequencing Center for Infectious Disease"/>
            <person name="Wu L."/>
            <person name="Ma J."/>
        </authorList>
    </citation>
    <scope>NUCLEOTIDE SEQUENCE [LARGE SCALE GENOMIC DNA]</scope>
    <source>
        <strain evidence="2">JCM 31920</strain>
    </source>
</reference>